<sequence length="477" mass="50416">MFSATLFIFASALSVGAFPSFGDPAAVRRGLQAMSKDAQLVTSIRALAAEQRLDIAAWSGNDIVGRLLNGTLDLVNGVVDTLPSSIEGSKRFPEDAYPFIAPGPTDQRGPCPGMNTLANHGYVPRNGIVTVLQTIHATSQLFNMAVDLSTALTAGALALNGDIPTLTFSIGGADPRTNSLGMLGGLLGTETGLDGHGRVNEGDASASRCDFYLCAGDNHNMQPKLFRQMLDRAHAHGNLFTVASLQEHFHNRYAHSRANNPSFYFVPPSALIVMGATYFHAGFFTNGTIGNGGSANIASISSFNGARITDSGDVLYVPERRWYRRVVPMTLLEALAGILSIYLNPYPVAFGGNAGSTDKFVPGPGLLALPTDAENPNGLGCFLYNALYADFVGELDNLLLGLEDVLNGALGLLDPAFADFVGCKPNYPDETDSNQYNRAKGYLNATSHLPGAPKKQPCLGGARPECGTSTNKYASAA</sequence>
<name>J0WQR6_AURST</name>
<dbReference type="OMA" id="FKQMHQQ"/>
<dbReference type="eggNOG" id="ENOG502S6CG">
    <property type="taxonomic scope" value="Eukaryota"/>
</dbReference>
<dbReference type="KEGG" id="adl:AURDEDRAFT_130917"/>
<protein>
    <submittedName>
        <fullName evidence="11">Heme-thiolate peroxidase</fullName>
    </submittedName>
</protein>
<evidence type="ECO:0000256" key="3">
    <source>
        <dbReference type="ARBA" id="ARBA00022617"/>
    </source>
</evidence>
<accession>J0WQR6</accession>
<dbReference type="GO" id="GO:0004601">
    <property type="term" value="F:peroxidase activity"/>
    <property type="evidence" value="ECO:0007669"/>
    <property type="project" value="UniProtKB-KW"/>
</dbReference>
<dbReference type="Pfam" id="PF01328">
    <property type="entry name" value="Peroxidase_2"/>
    <property type="match status" value="1"/>
</dbReference>
<dbReference type="InterPro" id="IPR036851">
    <property type="entry name" value="Chloroperoxidase-like_sf"/>
</dbReference>
<keyword evidence="6" id="KW-0408">Iron</keyword>
<evidence type="ECO:0000256" key="9">
    <source>
        <dbReference type="SAM" id="SignalP"/>
    </source>
</evidence>
<comment type="cofactor">
    <cofactor evidence="1">
        <name>heme b</name>
        <dbReference type="ChEBI" id="CHEBI:60344"/>
    </cofactor>
</comment>
<keyword evidence="9" id="KW-0732">Signal</keyword>
<keyword evidence="4" id="KW-0479">Metal-binding</keyword>
<keyword evidence="3" id="KW-0349">Heme</keyword>
<gene>
    <name evidence="11" type="primary">HTP3</name>
    <name evidence="11" type="ORF">AURDEDRAFT_130917</name>
</gene>
<organism evidence="11 12">
    <name type="scientific">Auricularia subglabra (strain TFB-10046 / SS5)</name>
    <name type="common">White-rot fungus</name>
    <name type="synonym">Auricularia delicata (strain TFB10046)</name>
    <dbReference type="NCBI Taxonomy" id="717982"/>
    <lineage>
        <taxon>Eukaryota</taxon>
        <taxon>Fungi</taxon>
        <taxon>Dikarya</taxon>
        <taxon>Basidiomycota</taxon>
        <taxon>Agaricomycotina</taxon>
        <taxon>Agaricomycetes</taxon>
        <taxon>Auriculariales</taxon>
        <taxon>Auriculariaceae</taxon>
        <taxon>Auricularia</taxon>
    </lineage>
</organism>
<dbReference type="GO" id="GO:0046872">
    <property type="term" value="F:metal ion binding"/>
    <property type="evidence" value="ECO:0007669"/>
    <property type="project" value="UniProtKB-KW"/>
</dbReference>
<dbReference type="EMBL" id="JH687914">
    <property type="protein sequence ID" value="EJD34905.1"/>
    <property type="molecule type" value="Genomic_DNA"/>
</dbReference>
<feature type="signal peptide" evidence="9">
    <location>
        <begin position="1"/>
        <end position="17"/>
    </location>
</feature>
<dbReference type="PANTHER" id="PTHR33577">
    <property type="entry name" value="STERIGMATOCYSTIN BIOSYNTHESIS PEROXIDASE STCC-RELATED"/>
    <property type="match status" value="1"/>
</dbReference>
<evidence type="ECO:0000259" key="10">
    <source>
        <dbReference type="PROSITE" id="PS51405"/>
    </source>
</evidence>
<dbReference type="Proteomes" id="UP000006514">
    <property type="component" value="Unassembled WGS sequence"/>
</dbReference>
<reference evidence="12" key="1">
    <citation type="journal article" date="2012" name="Science">
        <title>The Paleozoic origin of enzymatic lignin decomposition reconstructed from 31 fungal genomes.</title>
        <authorList>
            <person name="Floudas D."/>
            <person name="Binder M."/>
            <person name="Riley R."/>
            <person name="Barry K."/>
            <person name="Blanchette R.A."/>
            <person name="Henrissat B."/>
            <person name="Martinez A.T."/>
            <person name="Otillar R."/>
            <person name="Spatafora J.W."/>
            <person name="Yadav J.S."/>
            <person name="Aerts A."/>
            <person name="Benoit I."/>
            <person name="Boyd A."/>
            <person name="Carlson A."/>
            <person name="Copeland A."/>
            <person name="Coutinho P.M."/>
            <person name="de Vries R.P."/>
            <person name="Ferreira P."/>
            <person name="Findley K."/>
            <person name="Foster B."/>
            <person name="Gaskell J."/>
            <person name="Glotzer D."/>
            <person name="Gorecki P."/>
            <person name="Heitman J."/>
            <person name="Hesse C."/>
            <person name="Hori C."/>
            <person name="Igarashi K."/>
            <person name="Jurgens J.A."/>
            <person name="Kallen N."/>
            <person name="Kersten P."/>
            <person name="Kohler A."/>
            <person name="Kuees U."/>
            <person name="Kumar T.K.A."/>
            <person name="Kuo A."/>
            <person name="LaButti K."/>
            <person name="Larrondo L.F."/>
            <person name="Lindquist E."/>
            <person name="Ling A."/>
            <person name="Lombard V."/>
            <person name="Lucas S."/>
            <person name="Lundell T."/>
            <person name="Martin R."/>
            <person name="McLaughlin D.J."/>
            <person name="Morgenstern I."/>
            <person name="Morin E."/>
            <person name="Murat C."/>
            <person name="Nagy L.G."/>
            <person name="Nolan M."/>
            <person name="Ohm R.A."/>
            <person name="Patyshakuliyeva A."/>
            <person name="Rokas A."/>
            <person name="Ruiz-Duenas F.J."/>
            <person name="Sabat G."/>
            <person name="Salamov A."/>
            <person name="Samejima M."/>
            <person name="Schmutz J."/>
            <person name="Slot J.C."/>
            <person name="St John F."/>
            <person name="Stenlid J."/>
            <person name="Sun H."/>
            <person name="Sun S."/>
            <person name="Syed K."/>
            <person name="Tsang A."/>
            <person name="Wiebenga A."/>
            <person name="Young D."/>
            <person name="Pisabarro A."/>
            <person name="Eastwood D.C."/>
            <person name="Martin F."/>
            <person name="Cullen D."/>
            <person name="Grigoriev I.V."/>
            <person name="Hibbett D.S."/>
        </authorList>
    </citation>
    <scope>NUCLEOTIDE SEQUENCE [LARGE SCALE GENOMIC DNA]</scope>
    <source>
        <strain evidence="12">TFB10046</strain>
    </source>
</reference>
<dbReference type="PROSITE" id="PS51405">
    <property type="entry name" value="HEME_HALOPEROXIDASE"/>
    <property type="match status" value="1"/>
</dbReference>
<comment type="similarity">
    <text evidence="7">Belongs to the chloroperoxidase family.</text>
</comment>
<evidence type="ECO:0000256" key="6">
    <source>
        <dbReference type="ARBA" id="ARBA00023004"/>
    </source>
</evidence>
<dbReference type="OrthoDB" id="2542103at2759"/>
<keyword evidence="5" id="KW-0560">Oxidoreductase</keyword>
<evidence type="ECO:0000256" key="5">
    <source>
        <dbReference type="ARBA" id="ARBA00023002"/>
    </source>
</evidence>
<feature type="domain" description="Heme haloperoxidase family profile" evidence="10">
    <location>
        <begin position="95"/>
        <end position="336"/>
    </location>
</feature>
<dbReference type="AlphaFoldDB" id="J0WQR6"/>
<dbReference type="SUPFAM" id="SSF47571">
    <property type="entry name" value="Cloroperoxidase"/>
    <property type="match status" value="1"/>
</dbReference>
<dbReference type="InParanoid" id="J0WQR6"/>
<evidence type="ECO:0000256" key="8">
    <source>
        <dbReference type="SAM" id="MobiDB-lite"/>
    </source>
</evidence>
<dbReference type="PANTHER" id="PTHR33577:SF1">
    <property type="entry name" value="HEME HALOPEROXIDASE FAMILY PROFILE DOMAIN-CONTAINING PROTEIN"/>
    <property type="match status" value="1"/>
</dbReference>
<evidence type="ECO:0000313" key="11">
    <source>
        <dbReference type="EMBL" id="EJD34905.1"/>
    </source>
</evidence>
<evidence type="ECO:0000256" key="4">
    <source>
        <dbReference type="ARBA" id="ARBA00022723"/>
    </source>
</evidence>
<feature type="region of interest" description="Disordered" evidence="8">
    <location>
        <begin position="454"/>
        <end position="477"/>
    </location>
</feature>
<evidence type="ECO:0000256" key="7">
    <source>
        <dbReference type="ARBA" id="ARBA00025795"/>
    </source>
</evidence>
<keyword evidence="2 11" id="KW-0575">Peroxidase</keyword>
<proteinExistence type="inferred from homology"/>
<dbReference type="InterPro" id="IPR000028">
    <property type="entry name" value="Chloroperoxidase"/>
</dbReference>
<dbReference type="Gene3D" id="1.10.489.10">
    <property type="entry name" value="Chloroperoxidase-like"/>
    <property type="match status" value="1"/>
</dbReference>
<evidence type="ECO:0000313" key="12">
    <source>
        <dbReference type="Proteomes" id="UP000006514"/>
    </source>
</evidence>
<evidence type="ECO:0000256" key="1">
    <source>
        <dbReference type="ARBA" id="ARBA00001970"/>
    </source>
</evidence>
<feature type="chain" id="PRO_5003741291" evidence="9">
    <location>
        <begin position="18"/>
        <end position="477"/>
    </location>
</feature>
<keyword evidence="12" id="KW-1185">Reference proteome</keyword>
<evidence type="ECO:0000256" key="2">
    <source>
        <dbReference type="ARBA" id="ARBA00022559"/>
    </source>
</evidence>
<feature type="compositionally biased region" description="Polar residues" evidence="8">
    <location>
        <begin position="467"/>
        <end position="477"/>
    </location>
</feature>